<sequence>MYNQINEILYPFFEIGFLLCIVFLIIWNRVLILRVIKLRREKKILLESGGDEELARAIRCHGNFVESISLAVIIPIILFFQKELVVFSFVALVLLCIGRYIHSEGLKNVDEDIQYRRRGMYFTRYSNNVSLLGVVFYIAHIVMSF</sequence>
<name>A0A383ALU0_9ZZZZ</name>
<dbReference type="Gene3D" id="1.20.120.550">
    <property type="entry name" value="Membrane associated eicosanoid/glutathione metabolism-like domain"/>
    <property type="match status" value="1"/>
</dbReference>
<dbReference type="InterPro" id="IPR001129">
    <property type="entry name" value="Membr-assoc_MAPEG"/>
</dbReference>
<keyword evidence="3 5" id="KW-1133">Transmembrane helix</keyword>
<gene>
    <name evidence="6" type="ORF">METZ01_LOCUS461385</name>
</gene>
<evidence type="ECO:0000256" key="5">
    <source>
        <dbReference type="SAM" id="Phobius"/>
    </source>
</evidence>
<evidence type="ECO:0008006" key="7">
    <source>
        <dbReference type="Google" id="ProtNLM"/>
    </source>
</evidence>
<keyword evidence="2 5" id="KW-0812">Transmembrane</keyword>
<dbReference type="EMBL" id="UINC01193092">
    <property type="protein sequence ID" value="SVE08531.1"/>
    <property type="molecule type" value="Genomic_DNA"/>
</dbReference>
<dbReference type="Pfam" id="PF01124">
    <property type="entry name" value="MAPEG"/>
    <property type="match status" value="1"/>
</dbReference>
<comment type="subcellular location">
    <subcellularLocation>
        <location evidence="1">Membrane</location>
    </subcellularLocation>
</comment>
<accession>A0A383ALU0</accession>
<evidence type="ECO:0000256" key="1">
    <source>
        <dbReference type="ARBA" id="ARBA00004370"/>
    </source>
</evidence>
<feature type="transmembrane region" description="Helical" evidence="5">
    <location>
        <begin position="57"/>
        <end position="78"/>
    </location>
</feature>
<feature type="transmembrane region" description="Helical" evidence="5">
    <location>
        <begin position="12"/>
        <end position="36"/>
    </location>
</feature>
<dbReference type="SUPFAM" id="SSF161084">
    <property type="entry name" value="MAPEG domain-like"/>
    <property type="match status" value="1"/>
</dbReference>
<evidence type="ECO:0000313" key="6">
    <source>
        <dbReference type="EMBL" id="SVE08531.1"/>
    </source>
</evidence>
<dbReference type="InterPro" id="IPR023352">
    <property type="entry name" value="MAPEG-like_dom_sf"/>
</dbReference>
<evidence type="ECO:0000256" key="3">
    <source>
        <dbReference type="ARBA" id="ARBA00022989"/>
    </source>
</evidence>
<protein>
    <recommendedName>
        <fullName evidence="7">MAPEG family protein</fullName>
    </recommendedName>
</protein>
<evidence type="ECO:0000256" key="2">
    <source>
        <dbReference type="ARBA" id="ARBA00022692"/>
    </source>
</evidence>
<evidence type="ECO:0000256" key="4">
    <source>
        <dbReference type="ARBA" id="ARBA00023136"/>
    </source>
</evidence>
<keyword evidence="4 5" id="KW-0472">Membrane</keyword>
<proteinExistence type="predicted"/>
<organism evidence="6">
    <name type="scientific">marine metagenome</name>
    <dbReference type="NCBI Taxonomy" id="408172"/>
    <lineage>
        <taxon>unclassified sequences</taxon>
        <taxon>metagenomes</taxon>
        <taxon>ecological metagenomes</taxon>
    </lineage>
</organism>
<dbReference type="AlphaFoldDB" id="A0A383ALU0"/>
<feature type="transmembrane region" description="Helical" evidence="5">
    <location>
        <begin position="84"/>
        <end position="101"/>
    </location>
</feature>
<reference evidence="6" key="1">
    <citation type="submission" date="2018-05" db="EMBL/GenBank/DDBJ databases">
        <authorList>
            <person name="Lanie J.A."/>
            <person name="Ng W.-L."/>
            <person name="Kazmierczak K.M."/>
            <person name="Andrzejewski T.M."/>
            <person name="Davidsen T.M."/>
            <person name="Wayne K.J."/>
            <person name="Tettelin H."/>
            <person name="Glass J.I."/>
            <person name="Rusch D."/>
            <person name="Podicherti R."/>
            <person name="Tsui H.-C.T."/>
            <person name="Winkler M.E."/>
        </authorList>
    </citation>
    <scope>NUCLEOTIDE SEQUENCE</scope>
</reference>
<dbReference type="GO" id="GO:0016020">
    <property type="term" value="C:membrane"/>
    <property type="evidence" value="ECO:0007669"/>
    <property type="project" value="UniProtKB-SubCell"/>
</dbReference>
<feature type="transmembrane region" description="Helical" evidence="5">
    <location>
        <begin position="122"/>
        <end position="143"/>
    </location>
</feature>